<feature type="domain" description="UvrD-like helicase ATP-binding" evidence="14">
    <location>
        <begin position="27"/>
        <end position="306"/>
    </location>
</feature>
<comment type="function">
    <text evidence="11">Rep helicase is a single-stranded DNA-dependent ATPase involved in DNA replication; it can initiate unwinding at a nick in the DNA. It binds to the single-stranded DNA and acts in a progressive fashion along the DNA in the 3' to 5' direction.</text>
</comment>
<comment type="catalytic activity">
    <reaction evidence="10 11">
        <text>ATP + H2O = ADP + phosphate + H(+)</text>
        <dbReference type="Rhea" id="RHEA:13065"/>
        <dbReference type="ChEBI" id="CHEBI:15377"/>
        <dbReference type="ChEBI" id="CHEBI:15378"/>
        <dbReference type="ChEBI" id="CHEBI:30616"/>
        <dbReference type="ChEBI" id="CHEBI:43474"/>
        <dbReference type="ChEBI" id="CHEBI:456216"/>
        <dbReference type="EC" id="5.6.2.4"/>
    </reaction>
</comment>
<dbReference type="PANTHER" id="PTHR11070">
    <property type="entry name" value="UVRD / RECB / PCRA DNA HELICASE FAMILY MEMBER"/>
    <property type="match status" value="1"/>
</dbReference>
<gene>
    <name evidence="11" type="primary">rep</name>
    <name evidence="16" type="ORF">GH975_01980</name>
</gene>
<evidence type="ECO:0000256" key="8">
    <source>
        <dbReference type="ARBA" id="ARBA00023235"/>
    </source>
</evidence>
<dbReference type="PANTHER" id="PTHR11070:SF64">
    <property type="entry name" value="ATP-DEPENDENT DNA HELICASE REP"/>
    <property type="match status" value="1"/>
</dbReference>
<dbReference type="GO" id="GO:0016887">
    <property type="term" value="F:ATP hydrolysis activity"/>
    <property type="evidence" value="ECO:0007669"/>
    <property type="project" value="RHEA"/>
</dbReference>
<dbReference type="Pfam" id="PF13361">
    <property type="entry name" value="UvrD_C"/>
    <property type="match status" value="1"/>
</dbReference>
<evidence type="ECO:0000256" key="3">
    <source>
        <dbReference type="ARBA" id="ARBA00022741"/>
    </source>
</evidence>
<comment type="similarity">
    <text evidence="1 11">Belongs to the helicase family. UvrD subfamily.</text>
</comment>
<evidence type="ECO:0000256" key="4">
    <source>
        <dbReference type="ARBA" id="ARBA00022801"/>
    </source>
</evidence>
<feature type="region of interest" description="Disordered" evidence="13">
    <location>
        <begin position="675"/>
        <end position="698"/>
    </location>
</feature>
<dbReference type="Gene3D" id="3.40.50.300">
    <property type="entry name" value="P-loop containing nucleotide triphosphate hydrolases"/>
    <property type="match status" value="2"/>
</dbReference>
<evidence type="ECO:0000256" key="9">
    <source>
        <dbReference type="ARBA" id="ARBA00034617"/>
    </source>
</evidence>
<dbReference type="Gene3D" id="1.10.10.160">
    <property type="match status" value="1"/>
</dbReference>
<keyword evidence="7 11" id="KW-0238">DNA-binding</keyword>
<dbReference type="CDD" id="cd17932">
    <property type="entry name" value="DEXQc_UvrD"/>
    <property type="match status" value="1"/>
</dbReference>
<keyword evidence="17" id="KW-1185">Reference proteome</keyword>
<evidence type="ECO:0000256" key="5">
    <source>
        <dbReference type="ARBA" id="ARBA00022806"/>
    </source>
</evidence>
<feature type="domain" description="UvrD-like helicase C-terminal" evidence="15">
    <location>
        <begin position="307"/>
        <end position="605"/>
    </location>
</feature>
<comment type="catalytic activity">
    <reaction evidence="9 11">
        <text>Couples ATP hydrolysis with the unwinding of duplex DNA by translocating in the 3'-5' direction.</text>
        <dbReference type="EC" id="5.6.2.4"/>
    </reaction>
</comment>
<proteinExistence type="inferred from homology"/>
<keyword evidence="8 11" id="KW-0413">Isomerase</keyword>
<feature type="binding site" evidence="12">
    <location>
        <begin position="48"/>
        <end position="55"/>
    </location>
    <ligand>
        <name>ATP</name>
        <dbReference type="ChEBI" id="CHEBI:30616"/>
    </ligand>
</feature>
<sequence length="713" mass="80955">MGRQRPRHSSPAVLNFRPAKESPLNLSSLNPRQREAVKHTGSPLLVLAGAGSGKTSVITRKIAYLIQTLEYPASKIYAVTFTNKAAREMKERVDGLLEKGEGRGLSVGTFHSFGLNFIRREARALNMKSGFSILDGEDVLNVITDLMMATNEGDKDLAKRVQHRMGEWKNDLVSPAQALSFAETEEDVQFANIYEKVQRYMRACNSVDFDDLIALPTWLLENDEVIRTRWQNKIRHLLVDEYQDTNGAQYRLVKQLVGPREALTVVGDDDQSIYAWRGARPENLFELSNDYPSLKVVKLEQNYRSTNGILKSANTLIANNPHEHEKTLWSDKGEGDDIRILACANEEAEAERVAGSILDHRLRTKQKYRDYAVLYRSNHQARPLEMALQRFKIPYKMTGGTSFFARAEVRDAMSYLRLLLNPDDDNALLRVVNTPRRGIGIATLEGLGRYAMDREKPMLACIDELGIQSKLKDAQLERLRNFSEMIWEKRQALDEGNGLRAIMELFVEIGYEDHLRQESSSEAQGERRVQNFQFLIDAIRKDIARDPEEDTLVELEGDEDDSEAADETAVEAAIRKLVLRDLLERQEEEDDSDRVQLATLHAAKGLEFPFVTVIGCEENILPHRGSIEADTVEEERRLAYVGVTRAMRELTLTYCKARRMGGEKIETSPSRFLDELPEEHRHWEGRDPVSPEQNRAMGESVFASLRASLSGDS</sequence>
<dbReference type="HAMAP" id="MF_01920">
    <property type="entry name" value="Helicase_Rep"/>
    <property type="match status" value="1"/>
</dbReference>
<dbReference type="InterPro" id="IPR013986">
    <property type="entry name" value="DExx_box_DNA_helicase_dom_sf"/>
</dbReference>
<dbReference type="GO" id="GO:0000725">
    <property type="term" value="P:recombinational repair"/>
    <property type="evidence" value="ECO:0007669"/>
    <property type="project" value="TreeGrafter"/>
</dbReference>
<keyword evidence="5 11" id="KW-0347">Helicase</keyword>
<feature type="binding site" evidence="11">
    <location>
        <position position="304"/>
    </location>
    <ligand>
        <name>ATP</name>
        <dbReference type="ChEBI" id="CHEBI:30616"/>
    </ligand>
</feature>
<dbReference type="SUPFAM" id="SSF52540">
    <property type="entry name" value="P-loop containing nucleoside triphosphate hydrolases"/>
    <property type="match status" value="1"/>
</dbReference>
<comment type="subunit">
    <text evidence="11">Homodimer.</text>
</comment>
<dbReference type="InterPro" id="IPR000212">
    <property type="entry name" value="DNA_helicase_UvrD/REP"/>
</dbReference>
<dbReference type="InterPro" id="IPR014017">
    <property type="entry name" value="DNA_helicase_UvrD-like_C"/>
</dbReference>
<dbReference type="GO" id="GO:0006260">
    <property type="term" value="P:DNA replication"/>
    <property type="evidence" value="ECO:0007669"/>
    <property type="project" value="UniProtKB-UniRule"/>
</dbReference>
<dbReference type="GO" id="GO:0005524">
    <property type="term" value="F:ATP binding"/>
    <property type="evidence" value="ECO:0007669"/>
    <property type="project" value="UniProtKB-UniRule"/>
</dbReference>
<dbReference type="GO" id="GO:0003697">
    <property type="term" value="F:single-stranded DNA binding"/>
    <property type="evidence" value="ECO:0007669"/>
    <property type="project" value="UniProtKB-UniRule"/>
</dbReference>
<evidence type="ECO:0000256" key="2">
    <source>
        <dbReference type="ARBA" id="ARBA00022705"/>
    </source>
</evidence>
<dbReference type="Gene3D" id="1.10.486.10">
    <property type="entry name" value="PCRA, domain 4"/>
    <property type="match status" value="1"/>
</dbReference>
<evidence type="ECO:0000256" key="12">
    <source>
        <dbReference type="PROSITE-ProRule" id="PRU00560"/>
    </source>
</evidence>
<dbReference type="AlphaFoldDB" id="A0A5Q2Q6H3"/>
<dbReference type="RefSeq" id="WP_153712902.1">
    <property type="nucleotide sequence ID" value="NZ_CP045871.1"/>
</dbReference>
<dbReference type="GO" id="GO:0005829">
    <property type="term" value="C:cytosol"/>
    <property type="evidence" value="ECO:0007669"/>
    <property type="project" value="TreeGrafter"/>
</dbReference>
<protein>
    <recommendedName>
        <fullName evidence="11">ATP-dependent DNA helicase Rep</fullName>
        <ecNumber evidence="11">5.6.2.4</ecNumber>
    </recommendedName>
    <alternativeName>
        <fullName evidence="11">DNA 3'-5' helicase Rep</fullName>
    </alternativeName>
</protein>
<keyword evidence="3 11" id="KW-0547">Nucleotide-binding</keyword>
<organism evidence="16 17">
    <name type="scientific">Litorivicinus lipolyticus</name>
    <dbReference type="NCBI Taxonomy" id="418701"/>
    <lineage>
        <taxon>Bacteria</taxon>
        <taxon>Pseudomonadati</taxon>
        <taxon>Pseudomonadota</taxon>
        <taxon>Gammaproteobacteria</taxon>
        <taxon>Oceanospirillales</taxon>
        <taxon>Litorivicinaceae</taxon>
        <taxon>Litorivicinus</taxon>
    </lineage>
</organism>
<evidence type="ECO:0000259" key="15">
    <source>
        <dbReference type="PROSITE" id="PS51217"/>
    </source>
</evidence>
<dbReference type="PROSITE" id="PS51198">
    <property type="entry name" value="UVRD_HELICASE_ATP_BIND"/>
    <property type="match status" value="1"/>
</dbReference>
<dbReference type="Proteomes" id="UP000388235">
    <property type="component" value="Chromosome"/>
</dbReference>
<evidence type="ECO:0000313" key="16">
    <source>
        <dbReference type="EMBL" id="QGG79398.1"/>
    </source>
</evidence>
<evidence type="ECO:0000256" key="6">
    <source>
        <dbReference type="ARBA" id="ARBA00022840"/>
    </source>
</evidence>
<dbReference type="InterPro" id="IPR014016">
    <property type="entry name" value="UvrD-like_ATP-bd"/>
</dbReference>
<dbReference type="PROSITE" id="PS51217">
    <property type="entry name" value="UVRD_HELICASE_CTER"/>
    <property type="match status" value="1"/>
</dbReference>
<reference evidence="16 17" key="1">
    <citation type="submission" date="2019-11" db="EMBL/GenBank/DDBJ databases">
        <authorList>
            <person name="Khan S.A."/>
            <person name="Jeon C.O."/>
            <person name="Chun B.H."/>
        </authorList>
    </citation>
    <scope>NUCLEOTIDE SEQUENCE [LARGE SCALE GENOMIC DNA]</scope>
    <source>
        <strain evidence="16 17">IMCC 1097</strain>
    </source>
</reference>
<evidence type="ECO:0000256" key="13">
    <source>
        <dbReference type="SAM" id="MobiDB-lite"/>
    </source>
</evidence>
<dbReference type="KEGG" id="llp:GH975_01980"/>
<dbReference type="EC" id="5.6.2.4" evidence="11"/>
<keyword evidence="6 11" id="KW-0067">ATP-binding</keyword>
<evidence type="ECO:0000256" key="1">
    <source>
        <dbReference type="ARBA" id="ARBA00009922"/>
    </source>
</evidence>
<feature type="compositionally biased region" description="Basic and acidic residues" evidence="13">
    <location>
        <begin position="675"/>
        <end position="689"/>
    </location>
</feature>
<dbReference type="Pfam" id="PF00580">
    <property type="entry name" value="UvrD-helicase"/>
    <property type="match status" value="1"/>
</dbReference>
<dbReference type="EMBL" id="CP045871">
    <property type="protein sequence ID" value="QGG79398.1"/>
    <property type="molecule type" value="Genomic_DNA"/>
</dbReference>
<evidence type="ECO:0000256" key="11">
    <source>
        <dbReference type="HAMAP-Rule" id="MF_01920"/>
    </source>
</evidence>
<evidence type="ECO:0000256" key="7">
    <source>
        <dbReference type="ARBA" id="ARBA00023125"/>
    </source>
</evidence>
<name>A0A5Q2Q6H3_9GAMM</name>
<keyword evidence="2 11" id="KW-0235">DNA replication</keyword>
<accession>A0A5Q2Q6H3</accession>
<dbReference type="InterPro" id="IPR005752">
    <property type="entry name" value="Helicase_Rep"/>
</dbReference>
<dbReference type="InterPro" id="IPR027417">
    <property type="entry name" value="P-loop_NTPase"/>
</dbReference>
<dbReference type="GO" id="GO:0043138">
    <property type="term" value="F:3'-5' DNA helicase activity"/>
    <property type="evidence" value="ECO:0007669"/>
    <property type="project" value="UniProtKB-UniRule"/>
</dbReference>
<dbReference type="OrthoDB" id="9806690at2"/>
<evidence type="ECO:0000259" key="14">
    <source>
        <dbReference type="PROSITE" id="PS51198"/>
    </source>
</evidence>
<evidence type="ECO:0000313" key="17">
    <source>
        <dbReference type="Proteomes" id="UP000388235"/>
    </source>
</evidence>
<evidence type="ECO:0000256" key="10">
    <source>
        <dbReference type="ARBA" id="ARBA00048988"/>
    </source>
</evidence>
<keyword evidence="4 11" id="KW-0378">Hydrolase</keyword>